<dbReference type="eggNOG" id="ENOG502QRHZ">
    <property type="taxonomic scope" value="Eukaryota"/>
</dbReference>
<dbReference type="PANTHER" id="PTHR30024:SF47">
    <property type="entry name" value="TAURINE-BINDING PERIPLASMIC PROTEIN"/>
    <property type="match status" value="1"/>
</dbReference>
<dbReference type="RefSeq" id="XP_013756072.1">
    <property type="nucleotide sequence ID" value="XM_013900618.1"/>
</dbReference>
<dbReference type="STRING" id="461836.A0A0L0DGT2"/>
<sequence>MVAPYVSVPLRWGVWAAPDSPITSLEDLDAGHGPIIFGISRFGSGSHLMATIMANARGWDPERVSFAKPCGSLDGLEAAVASGAASLFMWNHSTTKPLADAGRLRHVGDCFTPWPCFMIAVSRALLEHNRPALDAMLATIKDAARTFVAEGEASVDFVVKKHGIARQDAADWFASVGYAESNHIDDAVLSSAITALRATKIIDTVPARDDLVADLGPAVVVEGGHVIPPPSHWEYAPAEDESFTGLICAAASPVYGLSWAEYEPSSPVASSGSSFMAFM</sequence>
<proteinExistence type="inferred from homology"/>
<evidence type="ECO:0000256" key="3">
    <source>
        <dbReference type="ARBA" id="ARBA00022729"/>
    </source>
</evidence>
<dbReference type="OrthoDB" id="1363at2759"/>
<feature type="domain" description="Ca3427-like PBP 2" evidence="4">
    <location>
        <begin position="37"/>
        <end position="109"/>
    </location>
</feature>
<dbReference type="Gene3D" id="3.40.190.10">
    <property type="entry name" value="Periplasmic binding protein-like II"/>
    <property type="match status" value="2"/>
</dbReference>
<organism evidence="5 6">
    <name type="scientific">Thecamonas trahens ATCC 50062</name>
    <dbReference type="NCBI Taxonomy" id="461836"/>
    <lineage>
        <taxon>Eukaryota</taxon>
        <taxon>Apusozoa</taxon>
        <taxon>Apusomonadida</taxon>
        <taxon>Apusomonadidae</taxon>
        <taxon>Thecamonas</taxon>
    </lineage>
</organism>
<name>A0A0L0DGT2_THETB</name>
<dbReference type="SUPFAM" id="SSF53850">
    <property type="entry name" value="Periplasmic binding protein-like II"/>
    <property type="match status" value="1"/>
</dbReference>
<accession>A0A0L0DGT2</accession>
<dbReference type="Pfam" id="PF22384">
    <property type="entry name" value="PBP2_Ca3427_like"/>
    <property type="match status" value="1"/>
</dbReference>
<gene>
    <name evidence="5" type="ORF">AMSG_07590</name>
</gene>
<evidence type="ECO:0000256" key="1">
    <source>
        <dbReference type="ARBA" id="ARBA00004418"/>
    </source>
</evidence>
<keyword evidence="3" id="KW-0732">Signal</keyword>
<reference evidence="5 6" key="1">
    <citation type="submission" date="2010-05" db="EMBL/GenBank/DDBJ databases">
        <title>The Genome Sequence of Thecamonas trahens ATCC 50062.</title>
        <authorList>
            <consortium name="The Broad Institute Genome Sequencing Platform"/>
            <person name="Russ C."/>
            <person name="Cuomo C."/>
            <person name="Shea T."/>
            <person name="Young S.K."/>
            <person name="Zeng Q."/>
            <person name="Koehrsen M."/>
            <person name="Haas B."/>
            <person name="Borodovsky M."/>
            <person name="Guigo R."/>
            <person name="Alvarado L."/>
            <person name="Berlin A."/>
            <person name="Bochicchio J."/>
            <person name="Borenstein D."/>
            <person name="Chapman S."/>
            <person name="Chen Z."/>
            <person name="Freedman E."/>
            <person name="Gellesch M."/>
            <person name="Goldberg J."/>
            <person name="Griggs A."/>
            <person name="Gujja S."/>
            <person name="Heilman E."/>
            <person name="Heiman D."/>
            <person name="Hepburn T."/>
            <person name="Howarth C."/>
            <person name="Jen D."/>
            <person name="Larson L."/>
            <person name="Mehta T."/>
            <person name="Park D."/>
            <person name="Pearson M."/>
            <person name="Roberts A."/>
            <person name="Saif S."/>
            <person name="Shenoy N."/>
            <person name="Sisk P."/>
            <person name="Stolte C."/>
            <person name="Sykes S."/>
            <person name="Thomson T."/>
            <person name="Walk T."/>
            <person name="White J."/>
            <person name="Yandava C."/>
            <person name="Burger G."/>
            <person name="Gray M.W."/>
            <person name="Holland P.W.H."/>
            <person name="King N."/>
            <person name="Lang F.B.F."/>
            <person name="Roger A.J."/>
            <person name="Ruiz-Trillo I."/>
            <person name="Lander E."/>
            <person name="Nusbaum C."/>
        </authorList>
    </citation>
    <scope>NUCLEOTIDE SEQUENCE [LARGE SCALE GENOMIC DNA]</scope>
    <source>
        <strain evidence="5 6">ATCC 50062</strain>
    </source>
</reference>
<dbReference type="AlphaFoldDB" id="A0A0L0DGT2"/>
<dbReference type="PANTHER" id="PTHR30024">
    <property type="entry name" value="ALIPHATIC SULFONATES-BINDING PROTEIN-RELATED"/>
    <property type="match status" value="1"/>
</dbReference>
<dbReference type="InterPro" id="IPR054364">
    <property type="entry name" value="Ca3427-like_PBP2"/>
</dbReference>
<evidence type="ECO:0000313" key="5">
    <source>
        <dbReference type="EMBL" id="KNC51405.1"/>
    </source>
</evidence>
<protein>
    <submittedName>
        <fullName evidence="5">Periplasmic substrate-binding protein</fullName>
    </submittedName>
</protein>
<evidence type="ECO:0000313" key="6">
    <source>
        <dbReference type="Proteomes" id="UP000054408"/>
    </source>
</evidence>
<comment type="similarity">
    <text evidence="2">Belongs to the bacterial solute-binding protein SsuA/TauA family.</text>
</comment>
<evidence type="ECO:0000256" key="2">
    <source>
        <dbReference type="ARBA" id="ARBA00010742"/>
    </source>
</evidence>
<keyword evidence="6" id="KW-1185">Reference proteome</keyword>
<evidence type="ECO:0000259" key="4">
    <source>
        <dbReference type="Pfam" id="PF22384"/>
    </source>
</evidence>
<dbReference type="EMBL" id="GL349467">
    <property type="protein sequence ID" value="KNC51405.1"/>
    <property type="molecule type" value="Genomic_DNA"/>
</dbReference>
<dbReference type="GeneID" id="25566477"/>
<dbReference type="Proteomes" id="UP000054408">
    <property type="component" value="Unassembled WGS sequence"/>
</dbReference>
<comment type="subcellular location">
    <subcellularLocation>
        <location evidence="1">Periplasm</location>
    </subcellularLocation>
</comment>